<keyword evidence="7" id="KW-1185">Reference proteome</keyword>
<dbReference type="InterPro" id="IPR052527">
    <property type="entry name" value="Metal_cation-efflux_comp"/>
</dbReference>
<accession>A0A0A5GIU8</accession>
<comment type="subcellular location">
    <subcellularLocation>
        <location evidence="1">Membrane</location>
        <topology evidence="1">Multi-pass membrane protein</topology>
    </subcellularLocation>
</comment>
<protein>
    <submittedName>
        <fullName evidence="6">Isoprenylcysteine carboxyl methyltransferase</fullName>
    </submittedName>
</protein>
<dbReference type="AlphaFoldDB" id="A0A0A5GIU8"/>
<dbReference type="Pfam" id="PF04140">
    <property type="entry name" value="ICMT"/>
    <property type="match status" value="1"/>
</dbReference>
<comment type="caution">
    <text evidence="6">The sequence shown here is derived from an EMBL/GenBank/DDBJ whole genome shotgun (WGS) entry which is preliminary data.</text>
</comment>
<proteinExistence type="predicted"/>
<gene>
    <name evidence="6" type="ORF">N781_02530</name>
</gene>
<dbReference type="eggNOG" id="COG1755">
    <property type="taxonomic scope" value="Bacteria"/>
</dbReference>
<dbReference type="RefSeq" id="WP_026799411.1">
    <property type="nucleotide sequence ID" value="NZ_AULI01000002.1"/>
</dbReference>
<dbReference type="GO" id="GO:0032259">
    <property type="term" value="P:methylation"/>
    <property type="evidence" value="ECO:0007669"/>
    <property type="project" value="UniProtKB-KW"/>
</dbReference>
<feature type="transmembrane region" description="Helical" evidence="5">
    <location>
        <begin position="6"/>
        <end position="24"/>
    </location>
</feature>
<evidence type="ECO:0000256" key="2">
    <source>
        <dbReference type="ARBA" id="ARBA00022692"/>
    </source>
</evidence>
<dbReference type="PANTHER" id="PTHR43847:SF1">
    <property type="entry name" value="BLL3993 PROTEIN"/>
    <property type="match status" value="1"/>
</dbReference>
<evidence type="ECO:0000313" key="7">
    <source>
        <dbReference type="Proteomes" id="UP000030528"/>
    </source>
</evidence>
<name>A0A0A5GIU8_9BACI</name>
<evidence type="ECO:0000313" key="6">
    <source>
        <dbReference type="EMBL" id="KGX91934.1"/>
    </source>
</evidence>
<dbReference type="EMBL" id="AVPE01000008">
    <property type="protein sequence ID" value="KGX91934.1"/>
    <property type="molecule type" value="Genomic_DNA"/>
</dbReference>
<evidence type="ECO:0000256" key="1">
    <source>
        <dbReference type="ARBA" id="ARBA00004141"/>
    </source>
</evidence>
<dbReference type="OrthoDB" id="7203053at2"/>
<evidence type="ECO:0000256" key="5">
    <source>
        <dbReference type="SAM" id="Phobius"/>
    </source>
</evidence>
<dbReference type="Gene3D" id="1.20.120.1630">
    <property type="match status" value="1"/>
</dbReference>
<keyword evidence="3 5" id="KW-1133">Transmembrane helix</keyword>
<reference evidence="6 7" key="1">
    <citation type="submission" date="2013-08" db="EMBL/GenBank/DDBJ databases">
        <authorList>
            <person name="Huang J."/>
            <person name="Wang G."/>
        </authorList>
    </citation>
    <scope>NUCLEOTIDE SEQUENCE [LARGE SCALE GENOMIC DNA]</scope>
    <source>
        <strain evidence="6 7">JSM 076056</strain>
    </source>
</reference>
<feature type="transmembrane region" description="Helical" evidence="5">
    <location>
        <begin position="44"/>
        <end position="61"/>
    </location>
</feature>
<keyword evidence="6" id="KW-0489">Methyltransferase</keyword>
<dbReference type="PANTHER" id="PTHR43847">
    <property type="entry name" value="BLL3993 PROTEIN"/>
    <property type="match status" value="1"/>
</dbReference>
<sequence>MNFFVYLYGFILVQRLVEVLVAKYNEKWMKERGAVEVAGGHYKYIVIVHTLFFISILLEAYPKEILLSDWKGFLLGIFFVTQGFRIWCLSTLGRYWNTKIIILPGSELVKKGPYKIMKHPNYFIVAVEFVVIPLLFSAYVTAIVFPLLHGLLMLIRIPHENRALEKISE</sequence>
<keyword evidence="2 5" id="KW-0812">Transmembrane</keyword>
<dbReference type="Proteomes" id="UP000030528">
    <property type="component" value="Unassembled WGS sequence"/>
</dbReference>
<evidence type="ECO:0000256" key="4">
    <source>
        <dbReference type="ARBA" id="ARBA00023136"/>
    </source>
</evidence>
<dbReference type="GO" id="GO:0004671">
    <property type="term" value="F:protein C-terminal S-isoprenylcysteine carboxyl O-methyltransferase activity"/>
    <property type="evidence" value="ECO:0007669"/>
    <property type="project" value="InterPro"/>
</dbReference>
<keyword evidence="6" id="KW-0808">Transferase</keyword>
<organism evidence="6 7">
    <name type="scientific">Pontibacillus halophilus JSM 076056 = DSM 19796</name>
    <dbReference type="NCBI Taxonomy" id="1385510"/>
    <lineage>
        <taxon>Bacteria</taxon>
        <taxon>Bacillati</taxon>
        <taxon>Bacillota</taxon>
        <taxon>Bacilli</taxon>
        <taxon>Bacillales</taxon>
        <taxon>Bacillaceae</taxon>
        <taxon>Pontibacillus</taxon>
    </lineage>
</organism>
<feature type="transmembrane region" description="Helical" evidence="5">
    <location>
        <begin position="122"/>
        <end position="148"/>
    </location>
</feature>
<keyword evidence="4 5" id="KW-0472">Membrane</keyword>
<evidence type="ECO:0000256" key="3">
    <source>
        <dbReference type="ARBA" id="ARBA00022989"/>
    </source>
</evidence>
<dbReference type="STRING" id="1385510.GCA_000425205_00630"/>
<dbReference type="GO" id="GO:0016020">
    <property type="term" value="C:membrane"/>
    <property type="evidence" value="ECO:0007669"/>
    <property type="project" value="UniProtKB-SubCell"/>
</dbReference>
<dbReference type="InterPro" id="IPR007269">
    <property type="entry name" value="ICMT_MeTrfase"/>
</dbReference>
<feature type="transmembrane region" description="Helical" evidence="5">
    <location>
        <begin position="73"/>
        <end position="92"/>
    </location>
</feature>